<proteinExistence type="predicted"/>
<evidence type="ECO:0000313" key="1">
    <source>
        <dbReference type="EMBL" id="GIX87852.1"/>
    </source>
</evidence>
<sequence>MTPCICIFLQEQHFKNLHSFYDGDRTSRNLIFISRTLELIASNQTPSKSLKFRFERGGILTSLPKGRRGDTAMGRGREYNTLADDSCETTFVSTVFHGDRLR</sequence>
<comment type="caution">
    <text evidence="1">The sequence shown here is derived from an EMBL/GenBank/DDBJ whole genome shotgun (WGS) entry which is preliminary data.</text>
</comment>
<gene>
    <name evidence="1" type="ORF">CDAR_83021</name>
</gene>
<keyword evidence="2" id="KW-1185">Reference proteome</keyword>
<dbReference type="AlphaFoldDB" id="A0AAV4NXR7"/>
<evidence type="ECO:0000313" key="2">
    <source>
        <dbReference type="Proteomes" id="UP001054837"/>
    </source>
</evidence>
<accession>A0AAV4NXR7</accession>
<dbReference type="Proteomes" id="UP001054837">
    <property type="component" value="Unassembled WGS sequence"/>
</dbReference>
<name>A0AAV4NXR7_9ARAC</name>
<reference evidence="1 2" key="1">
    <citation type="submission" date="2021-06" db="EMBL/GenBank/DDBJ databases">
        <title>Caerostris darwini draft genome.</title>
        <authorList>
            <person name="Kono N."/>
            <person name="Arakawa K."/>
        </authorList>
    </citation>
    <scope>NUCLEOTIDE SEQUENCE [LARGE SCALE GENOMIC DNA]</scope>
</reference>
<protein>
    <submittedName>
        <fullName evidence="1">Uncharacterized protein</fullName>
    </submittedName>
</protein>
<organism evidence="1 2">
    <name type="scientific">Caerostris darwini</name>
    <dbReference type="NCBI Taxonomy" id="1538125"/>
    <lineage>
        <taxon>Eukaryota</taxon>
        <taxon>Metazoa</taxon>
        <taxon>Ecdysozoa</taxon>
        <taxon>Arthropoda</taxon>
        <taxon>Chelicerata</taxon>
        <taxon>Arachnida</taxon>
        <taxon>Araneae</taxon>
        <taxon>Araneomorphae</taxon>
        <taxon>Entelegynae</taxon>
        <taxon>Araneoidea</taxon>
        <taxon>Araneidae</taxon>
        <taxon>Caerostris</taxon>
    </lineage>
</organism>
<dbReference type="EMBL" id="BPLQ01002030">
    <property type="protein sequence ID" value="GIX87852.1"/>
    <property type="molecule type" value="Genomic_DNA"/>
</dbReference>